<dbReference type="Proteomes" id="UP001165663">
    <property type="component" value="Unassembled WGS sequence"/>
</dbReference>
<comment type="caution">
    <text evidence="1">The sequence shown here is derived from an EMBL/GenBank/DDBJ whole genome shotgun (WGS) entry which is preliminary data.</text>
</comment>
<organism evidence="1 2">
    <name type="scientific">Mycobacterium kiyosense</name>
    <dbReference type="NCBI Taxonomy" id="2871094"/>
    <lineage>
        <taxon>Bacteria</taxon>
        <taxon>Bacillati</taxon>
        <taxon>Actinomycetota</taxon>
        <taxon>Actinomycetes</taxon>
        <taxon>Mycobacteriales</taxon>
        <taxon>Mycobacteriaceae</taxon>
        <taxon>Mycobacterium</taxon>
    </lineage>
</organism>
<name>A0AA37Q2A5_9MYCO</name>
<gene>
    <name evidence="1" type="ORF">SRL2020028_62240</name>
</gene>
<reference evidence="1" key="1">
    <citation type="submission" date="2022-07" db="EMBL/GenBank/DDBJ databases">
        <title>Mycobacterium kiyosense sp. nov., scotochromogenic slow-glowing species isolated from respiratory specimens.</title>
        <authorList>
            <person name="Fukano H."/>
            <person name="Kazumi Y."/>
            <person name="Sakagami N."/>
            <person name="Ato M."/>
            <person name="Mitarai S."/>
            <person name="Hoshino Y."/>
        </authorList>
    </citation>
    <scope>NUCLEOTIDE SEQUENCE</scope>
    <source>
        <strain evidence="1">SRL2020-028</strain>
    </source>
</reference>
<dbReference type="AlphaFoldDB" id="A0AA37Q2A5"/>
<evidence type="ECO:0000313" key="2">
    <source>
        <dbReference type="Proteomes" id="UP001165663"/>
    </source>
</evidence>
<protein>
    <submittedName>
        <fullName evidence="1">Uncharacterized protein</fullName>
    </submittedName>
</protein>
<accession>A0AA37Q2A5</accession>
<proteinExistence type="predicted"/>
<dbReference type="EMBL" id="BRXE01000238">
    <property type="protein sequence ID" value="GLB86968.1"/>
    <property type="molecule type" value="Genomic_DNA"/>
</dbReference>
<evidence type="ECO:0000313" key="1">
    <source>
        <dbReference type="EMBL" id="GLB86968.1"/>
    </source>
</evidence>
<sequence>MMNAYNVEAILRPIADDNRWDEIRDLIDIIPGTILIEDPDGPLLIFPVDAPDDYAAFCLVNGVLQLRGVKPLKGRICLIENVDDEDDEDDDCSAKADWETLVTR</sequence>